<dbReference type="Pfam" id="PF14023">
    <property type="entry name" value="Bestrophin-like"/>
    <property type="match status" value="1"/>
</dbReference>
<protein>
    <recommendedName>
        <fullName evidence="4">DUF4239 domain-containing protein</fullName>
    </recommendedName>
</protein>
<evidence type="ECO:0000313" key="2">
    <source>
        <dbReference type="EMBL" id="MFD1784218.1"/>
    </source>
</evidence>
<evidence type="ECO:0008006" key="4">
    <source>
        <dbReference type="Google" id="ProtNLM"/>
    </source>
</evidence>
<feature type="transmembrane region" description="Helical" evidence="1">
    <location>
        <begin position="216"/>
        <end position="234"/>
    </location>
</feature>
<dbReference type="Proteomes" id="UP001597237">
    <property type="component" value="Unassembled WGS sequence"/>
</dbReference>
<evidence type="ECO:0000313" key="3">
    <source>
        <dbReference type="Proteomes" id="UP001597237"/>
    </source>
</evidence>
<dbReference type="RefSeq" id="WP_377283829.1">
    <property type="nucleotide sequence ID" value="NZ_JBHRSI010000009.1"/>
</dbReference>
<accession>A0ABW4N2E6</accession>
<reference evidence="3" key="1">
    <citation type="journal article" date="2019" name="Int. J. Syst. Evol. Microbiol.">
        <title>The Global Catalogue of Microorganisms (GCM) 10K type strain sequencing project: providing services to taxonomists for standard genome sequencing and annotation.</title>
        <authorList>
            <consortium name="The Broad Institute Genomics Platform"/>
            <consortium name="The Broad Institute Genome Sequencing Center for Infectious Disease"/>
            <person name="Wu L."/>
            <person name="Ma J."/>
        </authorList>
    </citation>
    <scope>NUCLEOTIDE SEQUENCE [LARGE SCALE GENOMIC DNA]</scope>
    <source>
        <strain evidence="3">DFY28</strain>
    </source>
</reference>
<keyword evidence="3" id="KW-1185">Reference proteome</keyword>
<feature type="transmembrane region" description="Helical" evidence="1">
    <location>
        <begin position="48"/>
        <end position="70"/>
    </location>
</feature>
<name>A0ABW4N2E6_9CAUL</name>
<gene>
    <name evidence="2" type="ORF">ACFSC0_12495</name>
</gene>
<sequence length="276" mass="29719">MSAVYWLQSAPLLLVGAAFLGLLLLAQQAGFAARRLRSRGQEQGQPDGIGYLISAALALLGLLMAFTFAASNDRYNTRRRLVGEEANAIMTAYQRAQLLDPAVSRPINQAMLGYLDARQIYDGAGDIPERLALADRQTHEAQVQVWSQVSNAVRTTQSPVHNSLIAATNTMFEKAAERRAAHDARVPISVLRSLVLYSLVVSAIIGYALGAGVRHTVVSVTLFSLLAISLTLVLDLDRPGGGRVTVSQTPMERTITRIRTLEAARPPPSAEAPPAP</sequence>
<comment type="caution">
    <text evidence="2">The sequence shown here is derived from an EMBL/GenBank/DDBJ whole genome shotgun (WGS) entry which is preliminary data.</text>
</comment>
<proteinExistence type="predicted"/>
<feature type="transmembrane region" description="Helical" evidence="1">
    <location>
        <begin position="194"/>
        <end position="210"/>
    </location>
</feature>
<keyword evidence="1" id="KW-0472">Membrane</keyword>
<keyword evidence="1" id="KW-0812">Transmembrane</keyword>
<organism evidence="2 3">
    <name type="scientific">Phenylobacterium terrae</name>
    <dbReference type="NCBI Taxonomy" id="2665495"/>
    <lineage>
        <taxon>Bacteria</taxon>
        <taxon>Pseudomonadati</taxon>
        <taxon>Pseudomonadota</taxon>
        <taxon>Alphaproteobacteria</taxon>
        <taxon>Caulobacterales</taxon>
        <taxon>Caulobacteraceae</taxon>
        <taxon>Phenylobacterium</taxon>
    </lineage>
</organism>
<dbReference type="InterPro" id="IPR025333">
    <property type="entry name" value="DUF4239"/>
</dbReference>
<dbReference type="EMBL" id="JBHUEY010000001">
    <property type="protein sequence ID" value="MFD1784218.1"/>
    <property type="molecule type" value="Genomic_DNA"/>
</dbReference>
<evidence type="ECO:0000256" key="1">
    <source>
        <dbReference type="SAM" id="Phobius"/>
    </source>
</evidence>
<keyword evidence="1" id="KW-1133">Transmembrane helix</keyword>